<dbReference type="Proteomes" id="UP000033140">
    <property type="component" value="Unassembled WGS sequence"/>
</dbReference>
<comment type="caution">
    <text evidence="4">The sequence shown here is derived from an EMBL/GenBank/DDBJ whole genome shotgun (WGS) entry which is preliminary data.</text>
</comment>
<accession>A0A0E9NEB2</accession>
<reference evidence="4 5" key="2">
    <citation type="journal article" date="2014" name="J. Gen. Appl. Microbiol.">
        <title>The early diverging ascomycetous budding yeast Saitoella complicata has three histone deacetylases belonging to the Clr6, Hos2, and Rpd3 lineages.</title>
        <authorList>
            <person name="Nishida H."/>
            <person name="Matsumoto T."/>
            <person name="Kondo S."/>
            <person name="Hamamoto M."/>
            <person name="Yoshikawa H."/>
        </authorList>
    </citation>
    <scope>NUCLEOTIDE SEQUENCE [LARGE SCALE GENOMIC DNA]</scope>
    <source>
        <strain evidence="4 5">NRRL Y-17804</strain>
    </source>
</reference>
<evidence type="ECO:0000259" key="3">
    <source>
        <dbReference type="Pfam" id="PF01755"/>
    </source>
</evidence>
<keyword evidence="5" id="KW-1185">Reference proteome</keyword>
<dbReference type="STRING" id="698492.A0A0E9NEB2"/>
<reference evidence="4 5" key="1">
    <citation type="journal article" date="2011" name="J. Gen. Appl. Microbiol.">
        <title>Draft genome sequencing of the enigmatic yeast Saitoella complicata.</title>
        <authorList>
            <person name="Nishida H."/>
            <person name="Hamamoto M."/>
            <person name="Sugiyama J."/>
        </authorList>
    </citation>
    <scope>NUCLEOTIDE SEQUENCE [LARGE SCALE GENOMIC DNA]</scope>
    <source>
        <strain evidence="4 5">NRRL Y-17804</strain>
    </source>
</reference>
<keyword evidence="2" id="KW-0812">Transmembrane</keyword>
<evidence type="ECO:0000313" key="4">
    <source>
        <dbReference type="EMBL" id="GAO47750.1"/>
    </source>
</evidence>
<feature type="transmembrane region" description="Helical" evidence="2">
    <location>
        <begin position="15"/>
        <end position="34"/>
    </location>
</feature>
<dbReference type="CDD" id="cd06532">
    <property type="entry name" value="Glyco_transf_25"/>
    <property type="match status" value="1"/>
</dbReference>
<organism evidence="4 5">
    <name type="scientific">Saitoella complicata (strain BCRC 22490 / CBS 7301 / JCM 7358 / NBRC 10748 / NRRL Y-17804)</name>
    <dbReference type="NCBI Taxonomy" id="698492"/>
    <lineage>
        <taxon>Eukaryota</taxon>
        <taxon>Fungi</taxon>
        <taxon>Dikarya</taxon>
        <taxon>Ascomycota</taxon>
        <taxon>Taphrinomycotina</taxon>
        <taxon>Taphrinomycotina incertae sedis</taxon>
        <taxon>Saitoella</taxon>
    </lineage>
</organism>
<name>A0A0E9NEB2_SAICN</name>
<dbReference type="OMA" id="YDREDAM"/>
<evidence type="ECO:0000256" key="2">
    <source>
        <dbReference type="SAM" id="Phobius"/>
    </source>
</evidence>
<evidence type="ECO:0000313" key="5">
    <source>
        <dbReference type="Proteomes" id="UP000033140"/>
    </source>
</evidence>
<feature type="region of interest" description="Disordered" evidence="1">
    <location>
        <begin position="321"/>
        <end position="344"/>
    </location>
</feature>
<reference evidence="4 5" key="3">
    <citation type="journal article" date="2015" name="Genome Announc.">
        <title>Draft Genome Sequence of the Archiascomycetous Yeast Saitoella complicata.</title>
        <authorList>
            <person name="Yamauchi K."/>
            <person name="Kondo S."/>
            <person name="Hamamoto M."/>
            <person name="Takahashi Y."/>
            <person name="Ogura Y."/>
            <person name="Hayashi T."/>
            <person name="Nishida H."/>
        </authorList>
    </citation>
    <scope>NUCLEOTIDE SEQUENCE [LARGE SCALE GENOMIC DNA]</scope>
    <source>
        <strain evidence="4 5">NRRL Y-17804</strain>
    </source>
</reference>
<sequence>MQHLPVYYFTNPRGVRVLASTVVLASVFWIFYQWSSTVDGATRFSRDAIHDIQNKTLGFGAILLISLDFRTDRRDALTLITSTSDIEITEVIDGVRGESIHEKAHPTGEWPERVDMSHLGSWRSHMNALKYIIDNQIETALIVEDDVDWDVHVKSQLNSFAHGLRNSNLRSLYTPQEIQYAPYGLDWDTLHLGTSRTGMAPAPLDDLYALYHDPYRTPPELIAHKDACGEKDWYCWADMMTHTSCNDNSRVLYPTYSSVGLVAFAVTLLGAQRLLYELSWVGLNTSLDYSIRGLHTRGALHGWTVTPPIMSSWVTGDGADSDLTNDGKGRTGVPRHGNLGGEGKGLGWSARKALTGRLTREDYWKGPHGW</sequence>
<protein>
    <recommendedName>
        <fullName evidence="3">Glycosyl transferase family 25 domain-containing protein</fullName>
    </recommendedName>
</protein>
<dbReference type="Pfam" id="PF01755">
    <property type="entry name" value="Glyco_transf_25"/>
    <property type="match status" value="1"/>
</dbReference>
<proteinExistence type="predicted"/>
<dbReference type="EMBL" id="BACD03000010">
    <property type="protein sequence ID" value="GAO47750.1"/>
    <property type="molecule type" value="Genomic_DNA"/>
</dbReference>
<keyword evidence="2" id="KW-1133">Transmembrane helix</keyword>
<evidence type="ECO:0000256" key="1">
    <source>
        <dbReference type="SAM" id="MobiDB-lite"/>
    </source>
</evidence>
<keyword evidence="2" id="KW-0472">Membrane</keyword>
<dbReference type="AlphaFoldDB" id="A0A0E9NEB2"/>
<feature type="domain" description="Glycosyl transferase family 25" evidence="3">
    <location>
        <begin position="62"/>
        <end position="180"/>
    </location>
</feature>
<dbReference type="InterPro" id="IPR002654">
    <property type="entry name" value="Glyco_trans_25"/>
</dbReference>
<gene>
    <name evidence="4" type="ORF">G7K_1949-t1</name>
</gene>